<dbReference type="Proteomes" id="UP000229497">
    <property type="component" value="Unassembled WGS sequence"/>
</dbReference>
<name>A0A2H0KJA7_9BACT</name>
<dbReference type="InterPro" id="IPR012902">
    <property type="entry name" value="N_methyl_site"/>
</dbReference>
<dbReference type="AlphaFoldDB" id="A0A2H0KJA7"/>
<dbReference type="Pfam" id="PF07963">
    <property type="entry name" value="N_methyl"/>
    <property type="match status" value="1"/>
</dbReference>
<keyword evidence="1" id="KW-0812">Transmembrane</keyword>
<dbReference type="Gene3D" id="3.30.700.10">
    <property type="entry name" value="Glycoprotein, Type 4 Pilin"/>
    <property type="match status" value="1"/>
</dbReference>
<accession>A0A2H0KJA7</accession>
<proteinExistence type="predicted"/>
<evidence type="ECO:0000313" key="2">
    <source>
        <dbReference type="EMBL" id="PIQ71348.1"/>
    </source>
</evidence>
<reference evidence="2 3" key="1">
    <citation type="submission" date="2017-09" db="EMBL/GenBank/DDBJ databases">
        <title>Depth-based differentiation of microbial function through sediment-hosted aquifers and enrichment of novel symbionts in the deep terrestrial subsurface.</title>
        <authorList>
            <person name="Probst A.J."/>
            <person name="Ladd B."/>
            <person name="Jarett J.K."/>
            <person name="Geller-Mcgrath D.E."/>
            <person name="Sieber C.M."/>
            <person name="Emerson J.B."/>
            <person name="Anantharaman K."/>
            <person name="Thomas B.C."/>
            <person name="Malmstrom R."/>
            <person name="Stieglmeier M."/>
            <person name="Klingl A."/>
            <person name="Woyke T."/>
            <person name="Ryan C.M."/>
            <person name="Banfield J.F."/>
        </authorList>
    </citation>
    <scope>NUCLEOTIDE SEQUENCE [LARGE SCALE GENOMIC DNA]</scope>
    <source>
        <strain evidence="2">CG11_big_fil_rev_8_21_14_0_20_37_16</strain>
    </source>
</reference>
<evidence type="ECO:0000256" key="1">
    <source>
        <dbReference type="SAM" id="Phobius"/>
    </source>
</evidence>
<keyword evidence="1" id="KW-1133">Transmembrane helix</keyword>
<evidence type="ECO:0000313" key="3">
    <source>
        <dbReference type="Proteomes" id="UP000229497"/>
    </source>
</evidence>
<sequence length="247" mass="27337">MNLFKPNDVGEWYIMKEMKHKAFTLMELLIVVSVMAVLFAGLILLINPITIINRGNDVARKKDLDDAKKMLEEYMADTGCYPQPTQICINGSNTSPCNICTKQQSAQFSYFAKDICDPKQGGSLHYLYKTETTLVQGIGYEVKACPKWFYLFSVLDSAYIAADDPWGCKKGGCGVSPSYGYSYVVTSPGAPTDAIASVNWYCYLSQFDRCVQCTPYENCTSQGNACYGKDLYPVRSSCCSANGLPPC</sequence>
<dbReference type="NCBIfam" id="TIGR02532">
    <property type="entry name" value="IV_pilin_GFxxxE"/>
    <property type="match status" value="1"/>
</dbReference>
<dbReference type="EMBL" id="PCVK01000113">
    <property type="protein sequence ID" value="PIQ71348.1"/>
    <property type="molecule type" value="Genomic_DNA"/>
</dbReference>
<organism evidence="2 3">
    <name type="scientific">Candidatus Roizmanbacteria bacterium CG11_big_fil_rev_8_21_14_0_20_37_16</name>
    <dbReference type="NCBI Taxonomy" id="1974857"/>
    <lineage>
        <taxon>Bacteria</taxon>
        <taxon>Candidatus Roizmaniibacteriota</taxon>
    </lineage>
</organism>
<evidence type="ECO:0008006" key="4">
    <source>
        <dbReference type="Google" id="ProtNLM"/>
    </source>
</evidence>
<gene>
    <name evidence="2" type="ORF">COV87_03945</name>
</gene>
<comment type="caution">
    <text evidence="2">The sequence shown here is derived from an EMBL/GenBank/DDBJ whole genome shotgun (WGS) entry which is preliminary data.</text>
</comment>
<keyword evidence="1" id="KW-0472">Membrane</keyword>
<dbReference type="SUPFAM" id="SSF54523">
    <property type="entry name" value="Pili subunits"/>
    <property type="match status" value="1"/>
</dbReference>
<protein>
    <recommendedName>
        <fullName evidence="4">Type II secretion system protein GspG C-terminal domain-containing protein</fullName>
    </recommendedName>
</protein>
<feature type="transmembrane region" description="Helical" evidence="1">
    <location>
        <begin position="25"/>
        <end position="46"/>
    </location>
</feature>
<dbReference type="InterPro" id="IPR045584">
    <property type="entry name" value="Pilin-like"/>
</dbReference>